<feature type="domain" description="Class II Histidinyl-tRNA synthetase (HisRS)-like catalytic core" evidence="1">
    <location>
        <begin position="19"/>
        <end position="212"/>
    </location>
</feature>
<keyword evidence="2" id="KW-0328">Glycosyltransferase</keyword>
<dbReference type="InterPro" id="IPR045864">
    <property type="entry name" value="aa-tRNA-synth_II/BPL/LPL"/>
</dbReference>
<dbReference type="SUPFAM" id="SSF55681">
    <property type="entry name" value="Class II aaRS and biotin synthetases"/>
    <property type="match status" value="1"/>
</dbReference>
<name>A0ABT4VEU1_9HELI</name>
<organism evidence="2 3">
    <name type="scientific">Helicobacter ibis</name>
    <dbReference type="NCBI Taxonomy" id="2962633"/>
    <lineage>
        <taxon>Bacteria</taxon>
        <taxon>Pseudomonadati</taxon>
        <taxon>Campylobacterota</taxon>
        <taxon>Epsilonproteobacteria</taxon>
        <taxon>Campylobacterales</taxon>
        <taxon>Helicobacteraceae</taxon>
        <taxon>Helicobacter</taxon>
    </lineage>
</organism>
<protein>
    <submittedName>
        <fullName evidence="2">ATP phosphoribosyltransferase regulatory subunit</fullName>
    </submittedName>
</protein>
<keyword evidence="2" id="KW-0808">Transferase</keyword>
<proteinExistence type="predicted"/>
<dbReference type="Gene3D" id="3.30.930.10">
    <property type="entry name" value="Bira Bifunctional Protein, Domain 2"/>
    <property type="match status" value="1"/>
</dbReference>
<comment type="caution">
    <text evidence="2">The sequence shown here is derived from an EMBL/GenBank/DDBJ whole genome shotgun (WGS) entry which is preliminary data.</text>
</comment>
<dbReference type="NCBIfam" id="NF008946">
    <property type="entry name" value="PRK12293.1"/>
    <property type="match status" value="1"/>
</dbReference>
<gene>
    <name evidence="2" type="ORF">PF021_05900</name>
</gene>
<sequence>MILSHEIPQGSKLYFGKSAKIKRDLENLVSNVLNLNGYEEILTPTFSYLQYQRDIQNREAIRISNKHNHQMILRQDSTIDAMRLLTPYLSENLVGKKWFYIQPVFVYPTTEINQIGVENLEDNDILSFIDICVDIFKKINLAPYLQIGSGNIAKICHLEFGVPLEVFKKMDINALIKSDFFLKELLEARDVESLQGLAKKAPKNLQNELNKIIEFGNKIAYKDLIISPLMYPPMEYYDDLFFRFFIDNHTMILGGSYEILKRRALGFGVYTDNVICKLMDL</sequence>
<dbReference type="InterPro" id="IPR004516">
    <property type="entry name" value="HisRS/HisZ"/>
</dbReference>
<evidence type="ECO:0000313" key="3">
    <source>
        <dbReference type="Proteomes" id="UP001210261"/>
    </source>
</evidence>
<dbReference type="InterPro" id="IPR041715">
    <property type="entry name" value="HisRS-like_core"/>
</dbReference>
<dbReference type="RefSeq" id="WP_271021539.1">
    <property type="nucleotide sequence ID" value="NZ_JAQHXR010000003.1"/>
</dbReference>
<dbReference type="Pfam" id="PF13393">
    <property type="entry name" value="tRNA-synt_His"/>
    <property type="match status" value="1"/>
</dbReference>
<dbReference type="EMBL" id="JAQHXR010000003">
    <property type="protein sequence ID" value="MDA3969209.1"/>
    <property type="molecule type" value="Genomic_DNA"/>
</dbReference>
<dbReference type="PANTHER" id="PTHR43707">
    <property type="entry name" value="HISTIDYL-TRNA SYNTHETASE"/>
    <property type="match status" value="1"/>
</dbReference>
<evidence type="ECO:0000313" key="2">
    <source>
        <dbReference type="EMBL" id="MDA3969209.1"/>
    </source>
</evidence>
<reference evidence="2 3" key="1">
    <citation type="submission" date="2023-01" db="EMBL/GenBank/DDBJ databases">
        <title>Description of Helicobacter ibis sp. nov. isolated from faecal droppings of black-faced ibis (Theristicus melanopis).</title>
        <authorList>
            <person name="Lopez-Cantillo M."/>
            <person name="Vidal-Veuthey B."/>
            <person name="Mella A."/>
            <person name="De La Haba R."/>
            <person name="Collado L."/>
        </authorList>
    </citation>
    <scope>NUCLEOTIDE SEQUENCE [LARGE SCALE GENOMIC DNA]</scope>
    <source>
        <strain evidence="2 3">A82</strain>
    </source>
</reference>
<keyword evidence="3" id="KW-1185">Reference proteome</keyword>
<dbReference type="GO" id="GO:0016757">
    <property type="term" value="F:glycosyltransferase activity"/>
    <property type="evidence" value="ECO:0007669"/>
    <property type="project" value="UniProtKB-KW"/>
</dbReference>
<accession>A0ABT4VEU1</accession>
<evidence type="ECO:0000259" key="1">
    <source>
        <dbReference type="Pfam" id="PF13393"/>
    </source>
</evidence>
<dbReference type="Proteomes" id="UP001210261">
    <property type="component" value="Unassembled WGS sequence"/>
</dbReference>
<dbReference type="PANTHER" id="PTHR43707:SF1">
    <property type="entry name" value="HISTIDINE--TRNA LIGASE, MITOCHONDRIAL-RELATED"/>
    <property type="match status" value="1"/>
</dbReference>